<dbReference type="PANTHER" id="PTHR28218:SF1">
    <property type="entry name" value="VPS4-ASSOCIATED PROTEIN 1"/>
    <property type="match status" value="1"/>
</dbReference>
<dbReference type="EMBL" id="JH793150">
    <property type="protein sequence ID" value="ELQ33097.1"/>
    <property type="molecule type" value="Genomic_DNA"/>
</dbReference>
<feature type="compositionally biased region" description="Low complexity" evidence="1">
    <location>
        <begin position="138"/>
        <end position="148"/>
    </location>
</feature>
<name>A0AA97PFV6_PYRO3</name>
<feature type="region of interest" description="Disordered" evidence="1">
    <location>
        <begin position="93"/>
        <end position="151"/>
    </location>
</feature>
<reference evidence="2" key="1">
    <citation type="journal article" date="2012" name="PLoS Genet.">
        <title>Comparative analysis of the genomes of two field isolates of the rice blast fungus Magnaporthe oryzae.</title>
        <authorList>
            <person name="Xue M."/>
            <person name="Yang J."/>
            <person name="Li Z."/>
            <person name="Hu S."/>
            <person name="Yao N."/>
            <person name="Dean R.A."/>
            <person name="Zhao W."/>
            <person name="Shen M."/>
            <person name="Zhang H."/>
            <person name="Li C."/>
            <person name="Liu L."/>
            <person name="Cao L."/>
            <person name="Xu X."/>
            <person name="Xing Y."/>
            <person name="Hsiang T."/>
            <person name="Zhang Z."/>
            <person name="Xu J.R."/>
            <person name="Peng Y.L."/>
        </authorList>
    </citation>
    <scope>NUCLEOTIDE SEQUENCE</scope>
    <source>
        <strain evidence="2">Y34</strain>
    </source>
</reference>
<sequence>MSSSPFPNVYTHRKVADTASKGCNICYKPTTSVLITPEKQDFFYVCAIHLKDKNFATPIIDHAAIEARLKAEAEAKKKKELDEEVERVKKEYAEKQKAKAEKDDKGKDKDQKEQDKDKAQPDSKKEETPKPEDKAKEASPTAATAVSSADEEPRVFALASMRLSGQGFSPLLGMNWDESTWIRTRLPLDYGTCVHMDEIAGLPIRRLM</sequence>
<protein>
    <recommendedName>
        <fullName evidence="3">DUF1742-domain-containing protein</fullName>
    </recommendedName>
</protein>
<organism evidence="2">
    <name type="scientific">Pyricularia oryzae (strain Y34)</name>
    <name type="common">Rice blast fungus</name>
    <name type="synonym">Magnaporthe oryzae</name>
    <dbReference type="NCBI Taxonomy" id="1143189"/>
    <lineage>
        <taxon>Eukaryota</taxon>
        <taxon>Fungi</taxon>
        <taxon>Dikarya</taxon>
        <taxon>Ascomycota</taxon>
        <taxon>Pezizomycotina</taxon>
        <taxon>Sordariomycetes</taxon>
        <taxon>Sordariomycetidae</taxon>
        <taxon>Magnaporthales</taxon>
        <taxon>Pyriculariaceae</taxon>
        <taxon>Pyricularia</taxon>
    </lineage>
</organism>
<accession>A0AA97PFV6</accession>
<dbReference type="GO" id="GO:0005768">
    <property type="term" value="C:endosome"/>
    <property type="evidence" value="ECO:0007669"/>
    <property type="project" value="TreeGrafter"/>
</dbReference>
<dbReference type="Proteomes" id="UP000011086">
    <property type="component" value="Unassembled WGS sequence"/>
</dbReference>
<dbReference type="AlphaFoldDB" id="A0AA97PFV6"/>
<proteinExistence type="predicted"/>
<gene>
    <name evidence="2" type="ORF">OOU_Y34scaffold01003g16</name>
</gene>
<feature type="compositionally biased region" description="Basic and acidic residues" evidence="1">
    <location>
        <begin position="93"/>
        <end position="137"/>
    </location>
</feature>
<evidence type="ECO:0000256" key="1">
    <source>
        <dbReference type="SAM" id="MobiDB-lite"/>
    </source>
</evidence>
<dbReference type="GO" id="GO:0007034">
    <property type="term" value="P:vacuolar transport"/>
    <property type="evidence" value="ECO:0007669"/>
    <property type="project" value="TreeGrafter"/>
</dbReference>
<dbReference type="InterPro" id="IPR013640">
    <property type="entry name" value="Vfa1"/>
</dbReference>
<evidence type="ECO:0008006" key="3">
    <source>
        <dbReference type="Google" id="ProtNLM"/>
    </source>
</evidence>
<dbReference type="Pfam" id="PF08432">
    <property type="entry name" value="Vfa1"/>
    <property type="match status" value="1"/>
</dbReference>
<evidence type="ECO:0000313" key="2">
    <source>
        <dbReference type="EMBL" id="ELQ33097.1"/>
    </source>
</evidence>
<dbReference type="PANTHER" id="PTHR28218">
    <property type="entry name" value="VPS4-ASSOCIATED PROTEIN 1"/>
    <property type="match status" value="1"/>
</dbReference>